<proteinExistence type="predicted"/>
<dbReference type="EMBL" id="GBXM01063805">
    <property type="protein sequence ID" value="JAH44772.1"/>
    <property type="molecule type" value="Transcribed_RNA"/>
</dbReference>
<reference evidence="1" key="1">
    <citation type="submission" date="2014-11" db="EMBL/GenBank/DDBJ databases">
        <authorList>
            <person name="Amaro Gonzalez C."/>
        </authorList>
    </citation>
    <scope>NUCLEOTIDE SEQUENCE</scope>
</reference>
<reference evidence="1" key="2">
    <citation type="journal article" date="2015" name="Fish Shellfish Immunol.">
        <title>Early steps in the European eel (Anguilla anguilla)-Vibrio vulnificus interaction in the gills: Role of the RtxA13 toxin.</title>
        <authorList>
            <person name="Callol A."/>
            <person name="Pajuelo D."/>
            <person name="Ebbesson L."/>
            <person name="Teles M."/>
            <person name="MacKenzie S."/>
            <person name="Amaro C."/>
        </authorList>
    </citation>
    <scope>NUCLEOTIDE SEQUENCE</scope>
</reference>
<organism evidence="1">
    <name type="scientific">Anguilla anguilla</name>
    <name type="common">European freshwater eel</name>
    <name type="synonym">Muraena anguilla</name>
    <dbReference type="NCBI Taxonomy" id="7936"/>
    <lineage>
        <taxon>Eukaryota</taxon>
        <taxon>Metazoa</taxon>
        <taxon>Chordata</taxon>
        <taxon>Craniata</taxon>
        <taxon>Vertebrata</taxon>
        <taxon>Euteleostomi</taxon>
        <taxon>Actinopterygii</taxon>
        <taxon>Neopterygii</taxon>
        <taxon>Teleostei</taxon>
        <taxon>Anguilliformes</taxon>
        <taxon>Anguillidae</taxon>
        <taxon>Anguilla</taxon>
    </lineage>
</organism>
<sequence>MAKMFSFRFVTKSLYFVSFLTFHFSFSISGPCFRKG</sequence>
<dbReference type="AlphaFoldDB" id="A0A0E9SU65"/>
<evidence type="ECO:0000313" key="1">
    <source>
        <dbReference type="EMBL" id="JAH44772.1"/>
    </source>
</evidence>
<accession>A0A0E9SU65</accession>
<name>A0A0E9SU65_ANGAN</name>
<protein>
    <submittedName>
        <fullName evidence="1">Uncharacterized protein</fullName>
    </submittedName>
</protein>